<dbReference type="Proteomes" id="UP000030758">
    <property type="component" value="Unassembled WGS sequence"/>
</dbReference>
<keyword evidence="5" id="KW-1185">Reference proteome</keyword>
<name>A0A085NL13_9BILA</name>
<evidence type="ECO:0000313" key="4">
    <source>
        <dbReference type="EMBL" id="KFD70159.1"/>
    </source>
</evidence>
<evidence type="ECO:0000313" key="5">
    <source>
        <dbReference type="Proteomes" id="UP000030764"/>
    </source>
</evidence>
<dbReference type="Proteomes" id="UP000030764">
    <property type="component" value="Unassembled WGS sequence"/>
</dbReference>
<reference evidence="4 5" key="1">
    <citation type="journal article" date="2014" name="Nat. Genet.">
        <title>Genome and transcriptome of the porcine whipworm Trichuris suis.</title>
        <authorList>
            <person name="Jex A.R."/>
            <person name="Nejsum P."/>
            <person name="Schwarz E.M."/>
            <person name="Hu L."/>
            <person name="Young N.D."/>
            <person name="Hall R.S."/>
            <person name="Korhonen P.K."/>
            <person name="Liao S."/>
            <person name="Thamsborg S."/>
            <person name="Xia J."/>
            <person name="Xu P."/>
            <person name="Wang S."/>
            <person name="Scheerlinck J.P."/>
            <person name="Hofmann A."/>
            <person name="Sternberg P.W."/>
            <person name="Wang J."/>
            <person name="Gasser R.B."/>
        </authorList>
    </citation>
    <scope>NUCLEOTIDE SEQUENCE [LARGE SCALE GENOMIC DNA]</scope>
    <source>
        <strain evidence="4">DCEP-RM93F</strain>
        <strain evidence="3">DCEP-RM93M</strain>
    </source>
</reference>
<evidence type="ECO:0000256" key="2">
    <source>
        <dbReference type="SAM" id="SignalP"/>
    </source>
</evidence>
<dbReference type="EMBL" id="KL367490">
    <property type="protein sequence ID" value="KFD70159.1"/>
    <property type="molecule type" value="Genomic_DNA"/>
</dbReference>
<evidence type="ECO:0000313" key="3">
    <source>
        <dbReference type="EMBL" id="KFD49596.1"/>
    </source>
</evidence>
<sequence>MPHLLPSMIQLTIVLAAVISMQISGYEAFQSYNGRDKPARIKALKYKDCGGPDSTVRVDHLEAEPHPLEVPGLLRLTLRVNVSAPPPDELPQQPLSAELVLLTRTQYSALSSH</sequence>
<feature type="chain" id="PRO_5007379581" evidence="2">
    <location>
        <begin position="17"/>
        <end position="113"/>
    </location>
</feature>
<protein>
    <submittedName>
        <fullName evidence="4">Uncharacterized protein</fullName>
    </submittedName>
</protein>
<keyword evidence="1 2" id="KW-0732">Signal</keyword>
<accession>A0A085NL13</accession>
<feature type="signal peptide" evidence="2">
    <location>
        <begin position="1"/>
        <end position="16"/>
    </location>
</feature>
<dbReference type="InterPro" id="IPR036846">
    <property type="entry name" value="GM2-AP_sf"/>
</dbReference>
<proteinExistence type="predicted"/>
<dbReference type="AlphaFoldDB" id="A0A085NL13"/>
<dbReference type="Gene3D" id="2.70.220.10">
    <property type="entry name" value="Ganglioside GM2 activator"/>
    <property type="match status" value="1"/>
</dbReference>
<evidence type="ECO:0000256" key="1">
    <source>
        <dbReference type="ARBA" id="ARBA00022729"/>
    </source>
</evidence>
<organism evidence="4">
    <name type="scientific">Trichuris suis</name>
    <name type="common">pig whipworm</name>
    <dbReference type="NCBI Taxonomy" id="68888"/>
    <lineage>
        <taxon>Eukaryota</taxon>
        <taxon>Metazoa</taxon>
        <taxon>Ecdysozoa</taxon>
        <taxon>Nematoda</taxon>
        <taxon>Enoplea</taxon>
        <taxon>Dorylaimia</taxon>
        <taxon>Trichinellida</taxon>
        <taxon>Trichuridae</taxon>
        <taxon>Trichuris</taxon>
    </lineage>
</organism>
<dbReference type="EMBL" id="KL363267">
    <property type="protein sequence ID" value="KFD49596.1"/>
    <property type="molecule type" value="Genomic_DNA"/>
</dbReference>
<gene>
    <name evidence="3" type="ORF">M513_09539</name>
    <name evidence="4" type="ORF">M514_09539</name>
</gene>